<keyword evidence="12" id="KW-1185">Reference proteome</keyword>
<evidence type="ECO:0000256" key="2">
    <source>
        <dbReference type="ARBA" id="ARBA00022448"/>
    </source>
</evidence>
<comment type="subcellular location">
    <subcellularLocation>
        <location evidence="1">Membrane</location>
        <topology evidence="1">Multi-pass membrane protein</topology>
    </subcellularLocation>
</comment>
<sequence>MDSDSTLVPVCSMLSSLWVVVLVTTSFTATSCVGFLWPVLGPHLALYGLDAAVGGLFIGLASVSYALLSGFAAACLIRRCAAVGIVAGVLLCAAGFVFLGPALPQEILPFQASLQVLAMALLGGGAGVVSVTVLPLILRDRSVRKLGSGAVETGSRITASAAAAGEAVGPVVAGLLVTLFGDQGTSDQAAFARSCQFAAIGLVVMGVVVVLVGSLTRRCGSACGAEEEQSLLLGHQPQPAEGHREWVPGMAPLASPRLRGGVPATVTVRDAKQAFVMVL</sequence>
<keyword evidence="3 6" id="KW-0812">Transmembrane</keyword>
<evidence type="ECO:0000313" key="14">
    <source>
        <dbReference type="Proteomes" id="UP000325113"/>
    </source>
</evidence>
<keyword evidence="5 6" id="KW-0472">Membrane</keyword>
<feature type="transmembrane region" description="Helical" evidence="6">
    <location>
        <begin position="46"/>
        <end position="68"/>
    </location>
</feature>
<dbReference type="SUPFAM" id="SSF103473">
    <property type="entry name" value="MFS general substrate transporter"/>
    <property type="match status" value="1"/>
</dbReference>
<dbReference type="GO" id="GO:0016020">
    <property type="term" value="C:membrane"/>
    <property type="evidence" value="ECO:0007669"/>
    <property type="project" value="UniProtKB-SubCell"/>
</dbReference>
<evidence type="ECO:0000313" key="10">
    <source>
        <dbReference type="EMBL" id="KAA0172791.1"/>
    </source>
</evidence>
<dbReference type="AlphaFoldDB" id="A0A5A8EA62"/>
<feature type="transmembrane region" description="Helical" evidence="6">
    <location>
        <begin position="80"/>
        <end position="103"/>
    </location>
</feature>
<evidence type="ECO:0000256" key="6">
    <source>
        <dbReference type="SAM" id="Phobius"/>
    </source>
</evidence>
<evidence type="ECO:0000256" key="4">
    <source>
        <dbReference type="ARBA" id="ARBA00022989"/>
    </source>
</evidence>
<evidence type="ECO:0000313" key="8">
    <source>
        <dbReference type="EMBL" id="KAA0156522.1"/>
    </source>
</evidence>
<feature type="transmembrane region" description="Helical" evidence="6">
    <location>
        <begin position="7"/>
        <end position="40"/>
    </location>
</feature>
<dbReference type="PANTHER" id="PTHR23506">
    <property type="entry name" value="GH10249P"/>
    <property type="match status" value="1"/>
</dbReference>
<dbReference type="PANTHER" id="PTHR23506:SF26">
    <property type="entry name" value="MFS-TYPE TRANSPORTER SLC18B1"/>
    <property type="match status" value="1"/>
</dbReference>
<dbReference type="Proteomes" id="UP000325113">
    <property type="component" value="Unassembled WGS sequence"/>
</dbReference>
<organism evidence="10 11">
    <name type="scientific">Cafeteria roenbergensis</name>
    <name type="common">Marine flagellate</name>
    <dbReference type="NCBI Taxonomy" id="33653"/>
    <lineage>
        <taxon>Eukaryota</taxon>
        <taxon>Sar</taxon>
        <taxon>Stramenopiles</taxon>
        <taxon>Bigyra</taxon>
        <taxon>Opalozoa</taxon>
        <taxon>Bicosoecida</taxon>
        <taxon>Cafeteriaceae</taxon>
        <taxon>Cafeteria</taxon>
    </lineage>
</organism>
<accession>A0A5A8EA62</accession>
<protein>
    <recommendedName>
        <fullName evidence="15">Major facilitator superfamily (MFS) profile domain-containing protein</fullName>
    </recommendedName>
</protein>
<gene>
    <name evidence="10" type="ORF">FNF27_05771</name>
    <name evidence="9" type="ORF">FNF28_01757</name>
    <name evidence="7" type="ORF">FNF29_06625</name>
    <name evidence="8" type="ORF">FNF31_05875</name>
</gene>
<dbReference type="Proteomes" id="UP000322899">
    <property type="component" value="Unassembled WGS sequence"/>
</dbReference>
<evidence type="ECO:0000313" key="9">
    <source>
        <dbReference type="EMBL" id="KAA0169967.1"/>
    </source>
</evidence>
<keyword evidence="2" id="KW-0813">Transport</keyword>
<dbReference type="EMBL" id="VLTO01000043">
    <property type="protein sequence ID" value="KAA0172791.1"/>
    <property type="molecule type" value="Genomic_DNA"/>
</dbReference>
<proteinExistence type="predicted"/>
<evidence type="ECO:0000256" key="1">
    <source>
        <dbReference type="ARBA" id="ARBA00004141"/>
    </source>
</evidence>
<dbReference type="Proteomes" id="UP000324907">
    <property type="component" value="Unassembled WGS sequence"/>
</dbReference>
<dbReference type="EMBL" id="VLTM01000081">
    <property type="protein sequence ID" value="KAA0156522.1"/>
    <property type="molecule type" value="Genomic_DNA"/>
</dbReference>
<dbReference type="OMA" id="GHREWVP"/>
<feature type="transmembrane region" description="Helical" evidence="6">
    <location>
        <begin position="159"/>
        <end position="179"/>
    </location>
</feature>
<feature type="transmembrane region" description="Helical" evidence="6">
    <location>
        <begin position="115"/>
        <end position="138"/>
    </location>
</feature>
<evidence type="ECO:0000256" key="3">
    <source>
        <dbReference type="ARBA" id="ARBA00022692"/>
    </source>
</evidence>
<evidence type="ECO:0000313" key="12">
    <source>
        <dbReference type="Proteomes" id="UP000323011"/>
    </source>
</evidence>
<keyword evidence="4 6" id="KW-1133">Transmembrane helix</keyword>
<dbReference type="Proteomes" id="UP000323011">
    <property type="component" value="Unassembled WGS sequence"/>
</dbReference>
<evidence type="ECO:0008006" key="15">
    <source>
        <dbReference type="Google" id="ProtNLM"/>
    </source>
</evidence>
<evidence type="ECO:0000313" key="11">
    <source>
        <dbReference type="Proteomes" id="UP000322899"/>
    </source>
</evidence>
<dbReference type="InterPro" id="IPR050930">
    <property type="entry name" value="MFS_Vesicular_Transporter"/>
</dbReference>
<dbReference type="InterPro" id="IPR036259">
    <property type="entry name" value="MFS_trans_sf"/>
</dbReference>
<comment type="caution">
    <text evidence="10">The sequence shown here is derived from an EMBL/GenBank/DDBJ whole genome shotgun (WGS) entry which is preliminary data.</text>
</comment>
<feature type="transmembrane region" description="Helical" evidence="6">
    <location>
        <begin position="191"/>
        <end position="212"/>
    </location>
</feature>
<evidence type="ECO:0000313" key="7">
    <source>
        <dbReference type="EMBL" id="KAA0148567.1"/>
    </source>
</evidence>
<dbReference type="EMBL" id="VLTL01000017">
    <property type="protein sequence ID" value="KAA0169967.1"/>
    <property type="molecule type" value="Genomic_DNA"/>
</dbReference>
<dbReference type="EMBL" id="VLTN01000052">
    <property type="protein sequence ID" value="KAA0148567.1"/>
    <property type="molecule type" value="Genomic_DNA"/>
</dbReference>
<name>A0A5A8EA62_CAFRO</name>
<reference evidence="11 12" key="1">
    <citation type="submission" date="2019-07" db="EMBL/GenBank/DDBJ databases">
        <title>Genomes of Cafeteria roenbergensis.</title>
        <authorList>
            <person name="Fischer M.G."/>
            <person name="Hackl T."/>
            <person name="Roman M."/>
        </authorList>
    </citation>
    <scope>NUCLEOTIDE SEQUENCE [LARGE SCALE GENOMIC DNA]</scope>
    <source>
        <strain evidence="7 12">BVI</strain>
        <strain evidence="8 14">Cflag</strain>
        <strain evidence="10 11">E4-10P</strain>
        <strain evidence="9 13">RCC970-E3</strain>
    </source>
</reference>
<evidence type="ECO:0000256" key="5">
    <source>
        <dbReference type="ARBA" id="ARBA00023136"/>
    </source>
</evidence>
<dbReference type="GO" id="GO:0022857">
    <property type="term" value="F:transmembrane transporter activity"/>
    <property type="evidence" value="ECO:0007669"/>
    <property type="project" value="TreeGrafter"/>
</dbReference>
<evidence type="ECO:0000313" key="13">
    <source>
        <dbReference type="Proteomes" id="UP000324907"/>
    </source>
</evidence>